<sequence length="227" mass="24420">MASFSIERDALATDVVFIDAIELSANVGADWWGRIRAQPLTVSIHLHLKSEHLDRAAKTDDVRDSVHYGHLCKAISALADTPDRVFDGTAGLADAVTKVAVKLGGDAVAEVHVAVASTKLIPLAAGYALEKTTPIMGPKHKPVVPRISKDIEASAYLTLEKFVWEIIRAVCLSSDTIEMVTVRAEKPSALAFAKTAGVQISRRRSDFIVDINVGAIFQKSRFAAAFG</sequence>
<name>A0A1C7MEH8_GRIFR</name>
<evidence type="ECO:0000256" key="6">
    <source>
        <dbReference type="ARBA" id="ARBA00023239"/>
    </source>
</evidence>
<feature type="domain" description="Dihydroneopterin aldolase/epimerase" evidence="8">
    <location>
        <begin position="16"/>
        <end position="131"/>
    </location>
</feature>
<dbReference type="STRING" id="5627.A0A1C7MEH8"/>
<dbReference type="GO" id="GO:0004150">
    <property type="term" value="F:dihydroneopterin aldolase activity"/>
    <property type="evidence" value="ECO:0007669"/>
    <property type="project" value="UniProtKB-EC"/>
</dbReference>
<evidence type="ECO:0000256" key="4">
    <source>
        <dbReference type="ARBA" id="ARBA00013043"/>
    </source>
</evidence>
<dbReference type="InterPro" id="IPR006157">
    <property type="entry name" value="FolB_dom"/>
</dbReference>
<dbReference type="Proteomes" id="UP000092993">
    <property type="component" value="Unassembled WGS sequence"/>
</dbReference>
<evidence type="ECO:0000256" key="1">
    <source>
        <dbReference type="ARBA" id="ARBA00001353"/>
    </source>
</evidence>
<reference evidence="9 10" key="1">
    <citation type="submission" date="2016-03" db="EMBL/GenBank/DDBJ databases">
        <title>Whole genome sequencing of Grifola frondosa 9006-11.</title>
        <authorList>
            <person name="Min B."/>
            <person name="Park H."/>
            <person name="Kim J.-G."/>
            <person name="Cho H."/>
            <person name="Oh Y.-L."/>
            <person name="Kong W.-S."/>
            <person name="Choi I.-G."/>
        </authorList>
    </citation>
    <scope>NUCLEOTIDE SEQUENCE [LARGE SCALE GENOMIC DNA]</scope>
    <source>
        <strain evidence="9 10">9006-11</strain>
    </source>
</reference>
<evidence type="ECO:0000256" key="7">
    <source>
        <dbReference type="ARBA" id="ARBA00032903"/>
    </source>
</evidence>
<accession>A0A1C7MEH8</accession>
<dbReference type="GO" id="GO:0046656">
    <property type="term" value="P:folic acid biosynthetic process"/>
    <property type="evidence" value="ECO:0007669"/>
    <property type="project" value="UniProtKB-KW"/>
</dbReference>
<dbReference type="EMBL" id="LUGG01000005">
    <property type="protein sequence ID" value="OBZ75027.1"/>
    <property type="molecule type" value="Genomic_DNA"/>
</dbReference>
<protein>
    <recommendedName>
        <fullName evidence="4">dihydroneopterin aldolase</fullName>
        <ecNumber evidence="4">4.1.2.25</ecNumber>
    </recommendedName>
    <alternativeName>
        <fullName evidence="7">7,8-dihydroneopterin aldolase</fullName>
    </alternativeName>
</protein>
<comment type="caution">
    <text evidence="9">The sequence shown here is derived from an EMBL/GenBank/DDBJ whole genome shotgun (WGS) entry which is preliminary data.</text>
</comment>
<comment type="similarity">
    <text evidence="3">Belongs to the DHNA family.</text>
</comment>
<evidence type="ECO:0000259" key="8">
    <source>
        <dbReference type="SMART" id="SM00905"/>
    </source>
</evidence>
<dbReference type="Gene3D" id="3.30.1130.10">
    <property type="match status" value="2"/>
</dbReference>
<comment type="pathway">
    <text evidence="2">Cofactor biosynthesis; tetrahydrofolate biosynthesis; 2-amino-4-hydroxy-6-hydroxymethyl-7,8-dihydropteridine diphosphate from 7,8-dihydroneopterin triphosphate: step 3/4.</text>
</comment>
<dbReference type="SUPFAM" id="SSF55620">
    <property type="entry name" value="Tetrahydrobiopterin biosynthesis enzymes-like"/>
    <property type="match status" value="2"/>
</dbReference>
<comment type="catalytic activity">
    <reaction evidence="1">
        <text>7,8-dihydroneopterin = 6-hydroxymethyl-7,8-dihydropterin + glycolaldehyde</text>
        <dbReference type="Rhea" id="RHEA:10540"/>
        <dbReference type="ChEBI" id="CHEBI:17001"/>
        <dbReference type="ChEBI" id="CHEBI:17071"/>
        <dbReference type="ChEBI" id="CHEBI:44841"/>
        <dbReference type="EC" id="4.1.2.25"/>
    </reaction>
</comment>
<proteinExistence type="inferred from homology"/>
<dbReference type="InterPro" id="IPR043133">
    <property type="entry name" value="GTP-CH-I_C/QueF"/>
</dbReference>
<evidence type="ECO:0000256" key="5">
    <source>
        <dbReference type="ARBA" id="ARBA00022909"/>
    </source>
</evidence>
<dbReference type="EC" id="4.1.2.25" evidence="4"/>
<organism evidence="9 10">
    <name type="scientific">Grifola frondosa</name>
    <name type="common">Maitake</name>
    <name type="synonym">Polyporus frondosus</name>
    <dbReference type="NCBI Taxonomy" id="5627"/>
    <lineage>
        <taxon>Eukaryota</taxon>
        <taxon>Fungi</taxon>
        <taxon>Dikarya</taxon>
        <taxon>Basidiomycota</taxon>
        <taxon>Agaricomycotina</taxon>
        <taxon>Agaricomycetes</taxon>
        <taxon>Polyporales</taxon>
        <taxon>Grifolaceae</taxon>
        <taxon>Grifola</taxon>
    </lineage>
</organism>
<evidence type="ECO:0000313" key="10">
    <source>
        <dbReference type="Proteomes" id="UP000092993"/>
    </source>
</evidence>
<dbReference type="Pfam" id="PF02152">
    <property type="entry name" value="FolB"/>
    <property type="match status" value="1"/>
</dbReference>
<dbReference type="InterPro" id="IPR006156">
    <property type="entry name" value="Dihydroneopterin_aldolase"/>
</dbReference>
<dbReference type="SMART" id="SM00905">
    <property type="entry name" value="FolB"/>
    <property type="match status" value="1"/>
</dbReference>
<keyword evidence="6" id="KW-0456">Lyase</keyword>
<evidence type="ECO:0000256" key="3">
    <source>
        <dbReference type="ARBA" id="ARBA00005708"/>
    </source>
</evidence>
<dbReference type="AlphaFoldDB" id="A0A1C7MEH8"/>
<dbReference type="OrthoDB" id="5425486at2759"/>
<dbReference type="OMA" id="MWIVEEP"/>
<keyword evidence="10" id="KW-1185">Reference proteome</keyword>
<evidence type="ECO:0000256" key="2">
    <source>
        <dbReference type="ARBA" id="ARBA00005013"/>
    </source>
</evidence>
<keyword evidence="5" id="KW-0289">Folate biosynthesis</keyword>
<dbReference type="PANTHER" id="PTHR42844">
    <property type="entry name" value="DIHYDRONEOPTERIN ALDOLASE 1-RELATED"/>
    <property type="match status" value="1"/>
</dbReference>
<dbReference type="PANTHER" id="PTHR42844:SF1">
    <property type="entry name" value="DIHYDRONEOPTERIN ALDOLASE 1-RELATED"/>
    <property type="match status" value="1"/>
</dbReference>
<dbReference type="GO" id="GO:0005737">
    <property type="term" value="C:cytoplasm"/>
    <property type="evidence" value="ECO:0007669"/>
    <property type="project" value="TreeGrafter"/>
</dbReference>
<gene>
    <name evidence="9" type="primary">fol1_0</name>
    <name evidence="9" type="ORF">A0H81_05290</name>
</gene>
<evidence type="ECO:0000313" key="9">
    <source>
        <dbReference type="EMBL" id="OBZ75027.1"/>
    </source>
</evidence>